<dbReference type="PANTHER" id="PTHR34322:SF2">
    <property type="entry name" value="TRANSPOSASE IS200-LIKE DOMAIN-CONTAINING PROTEIN"/>
    <property type="match status" value="1"/>
</dbReference>
<sequence length="236" mass="26742">MARLPRLIVPSQPHYVIQRGLNGQPIFQDDEDYTTFLGWLRTAARTYKVAVHAYVLLPDQLHLLVTPTDVGGLGHMMQWLGRYYVPYYNQKYGRGGTLWQGRYKTSVIDPDNYLLVCSRYMEFGPVRAGLATRPEDYPWSTYAHHVGARPDGTVTDHAAYWSLGNTPFQREAAYIELANQYLSAAQVQAVEAAVLKGWPLGSEQYKKTLEQRAKRQVLPAKRGRPFKKPVAEPSAA</sequence>
<name>A0A2R4C496_9BURK</name>
<reference evidence="3 4" key="1">
    <citation type="submission" date="2018-03" db="EMBL/GenBank/DDBJ databases">
        <title>Massilia armeniaca sp. nov., isolated from desert soil.</title>
        <authorList>
            <person name="Huang H."/>
            <person name="Ren M."/>
        </authorList>
    </citation>
    <scope>NUCLEOTIDE SEQUENCE [LARGE SCALE GENOMIC DNA]</scope>
    <source>
        <strain evidence="3 4">ZMN-3</strain>
    </source>
</reference>
<dbReference type="EMBL" id="CP028324">
    <property type="protein sequence ID" value="AVR94437.1"/>
    <property type="molecule type" value="Genomic_DNA"/>
</dbReference>
<dbReference type="SUPFAM" id="SSF143422">
    <property type="entry name" value="Transposase IS200-like"/>
    <property type="match status" value="1"/>
</dbReference>
<proteinExistence type="predicted"/>
<gene>
    <name evidence="3" type="ORF">C9I28_00965</name>
</gene>
<evidence type="ECO:0000313" key="4">
    <source>
        <dbReference type="Proteomes" id="UP000240505"/>
    </source>
</evidence>
<dbReference type="PANTHER" id="PTHR34322">
    <property type="entry name" value="TRANSPOSASE, Y1_TNP DOMAIN-CONTAINING"/>
    <property type="match status" value="1"/>
</dbReference>
<dbReference type="KEGG" id="masz:C9I28_00965"/>
<feature type="region of interest" description="Disordered" evidence="1">
    <location>
        <begin position="211"/>
        <end position="236"/>
    </location>
</feature>
<organism evidence="3 4">
    <name type="scientific">Pseudoduganella armeniaca</name>
    <dbReference type="NCBI Taxonomy" id="2072590"/>
    <lineage>
        <taxon>Bacteria</taxon>
        <taxon>Pseudomonadati</taxon>
        <taxon>Pseudomonadota</taxon>
        <taxon>Betaproteobacteria</taxon>
        <taxon>Burkholderiales</taxon>
        <taxon>Oxalobacteraceae</taxon>
        <taxon>Telluria group</taxon>
        <taxon>Pseudoduganella</taxon>
    </lineage>
</organism>
<dbReference type="RefSeq" id="WP_107139788.1">
    <property type="nucleotide sequence ID" value="NZ_CP028324.1"/>
</dbReference>
<evidence type="ECO:0000313" key="3">
    <source>
        <dbReference type="EMBL" id="AVR94437.1"/>
    </source>
</evidence>
<dbReference type="GO" id="GO:0004803">
    <property type="term" value="F:transposase activity"/>
    <property type="evidence" value="ECO:0007669"/>
    <property type="project" value="InterPro"/>
</dbReference>
<dbReference type="Proteomes" id="UP000240505">
    <property type="component" value="Chromosome"/>
</dbReference>
<accession>A0A2R4C496</accession>
<dbReference type="AlphaFoldDB" id="A0A2R4C496"/>
<evidence type="ECO:0000256" key="1">
    <source>
        <dbReference type="SAM" id="MobiDB-lite"/>
    </source>
</evidence>
<dbReference type="Gene3D" id="3.30.70.1290">
    <property type="entry name" value="Transposase IS200-like"/>
    <property type="match status" value="1"/>
</dbReference>
<dbReference type="InterPro" id="IPR036515">
    <property type="entry name" value="Transposase_17_sf"/>
</dbReference>
<protein>
    <submittedName>
        <fullName evidence="3">Transposase</fullName>
    </submittedName>
</protein>
<dbReference type="GO" id="GO:0003677">
    <property type="term" value="F:DNA binding"/>
    <property type="evidence" value="ECO:0007669"/>
    <property type="project" value="InterPro"/>
</dbReference>
<dbReference type="SMART" id="SM01321">
    <property type="entry name" value="Y1_Tnp"/>
    <property type="match status" value="1"/>
</dbReference>
<dbReference type="InterPro" id="IPR002686">
    <property type="entry name" value="Transposase_17"/>
</dbReference>
<evidence type="ECO:0000259" key="2">
    <source>
        <dbReference type="SMART" id="SM01321"/>
    </source>
</evidence>
<dbReference type="OrthoDB" id="9814067at2"/>
<dbReference type="Pfam" id="PF01797">
    <property type="entry name" value="Y1_Tnp"/>
    <property type="match status" value="1"/>
</dbReference>
<keyword evidence="4" id="KW-1185">Reference proteome</keyword>
<dbReference type="GO" id="GO:0006313">
    <property type="term" value="P:DNA transposition"/>
    <property type="evidence" value="ECO:0007669"/>
    <property type="project" value="InterPro"/>
</dbReference>
<feature type="domain" description="Transposase IS200-like" evidence="2">
    <location>
        <begin position="9"/>
        <end position="124"/>
    </location>
</feature>